<dbReference type="InterPro" id="IPR021457">
    <property type="entry name" value="DUF3108"/>
</dbReference>
<gene>
    <name evidence="3" type="ORF">EHSB41UT_03896</name>
</gene>
<dbReference type="Pfam" id="PF11306">
    <property type="entry name" value="DUF3108"/>
    <property type="match status" value="1"/>
</dbReference>
<proteinExistence type="predicted"/>
<feature type="chain" id="PRO_5012033002" description="DUF3108 domain-containing protein" evidence="2">
    <location>
        <begin position="34"/>
        <end position="276"/>
    </location>
</feature>
<sequence>MTRYLSPFYTSRFSKAAITIAALLVMQSPISLAKETAATAQPVAELKPYSASYSATMSGIPVNGNAERTLSQNPDGSWTLSFDAEMLLYSLTEKSRFRFANGQIQPEAYRLQKGALGRKDTATVEFDWGKKIANSRENKDSWQVNLSPADLDRISYQQQLQLDVAKGLKEFSYQVIDEDEKDNYRFRIDGEELLETPAGPLKTVRLVMVRDNNKRQTTLWLARDWNDLLVQLKQTEKGKDYIVTLKKAVVDNKTVTGQKSPGSSTNTSTKAATPKA</sequence>
<evidence type="ECO:0000313" key="3">
    <source>
        <dbReference type="EMBL" id="SMA50105.1"/>
    </source>
</evidence>
<keyword evidence="4" id="KW-1185">Reference proteome</keyword>
<dbReference type="AlphaFoldDB" id="A0A1X7APC2"/>
<dbReference type="RefSeq" id="WP_165767346.1">
    <property type="nucleotide sequence ID" value="NZ_CBCSCN010000005.1"/>
</dbReference>
<organism evidence="3 4">
    <name type="scientific">Parendozoicomonas haliclonae</name>
    <dbReference type="NCBI Taxonomy" id="1960125"/>
    <lineage>
        <taxon>Bacteria</taxon>
        <taxon>Pseudomonadati</taxon>
        <taxon>Pseudomonadota</taxon>
        <taxon>Gammaproteobacteria</taxon>
        <taxon>Oceanospirillales</taxon>
        <taxon>Endozoicomonadaceae</taxon>
        <taxon>Parendozoicomonas</taxon>
    </lineage>
</organism>
<evidence type="ECO:0000313" key="4">
    <source>
        <dbReference type="Proteomes" id="UP000196573"/>
    </source>
</evidence>
<name>A0A1X7APC2_9GAMM</name>
<dbReference type="Proteomes" id="UP000196573">
    <property type="component" value="Unassembled WGS sequence"/>
</dbReference>
<evidence type="ECO:0000256" key="2">
    <source>
        <dbReference type="SAM" id="SignalP"/>
    </source>
</evidence>
<dbReference type="EMBL" id="FWPT01000010">
    <property type="protein sequence ID" value="SMA50105.1"/>
    <property type="molecule type" value="Genomic_DNA"/>
</dbReference>
<reference evidence="3 4" key="1">
    <citation type="submission" date="2017-03" db="EMBL/GenBank/DDBJ databases">
        <authorList>
            <person name="Afonso C.L."/>
            <person name="Miller P.J."/>
            <person name="Scott M.A."/>
            <person name="Spackman E."/>
            <person name="Goraichik I."/>
            <person name="Dimitrov K.M."/>
            <person name="Suarez D.L."/>
            <person name="Swayne D.E."/>
        </authorList>
    </citation>
    <scope>NUCLEOTIDE SEQUENCE [LARGE SCALE GENOMIC DNA]</scope>
    <source>
        <strain evidence="3">SB41UT1</strain>
    </source>
</reference>
<feature type="signal peptide" evidence="2">
    <location>
        <begin position="1"/>
        <end position="33"/>
    </location>
</feature>
<evidence type="ECO:0000256" key="1">
    <source>
        <dbReference type="SAM" id="MobiDB-lite"/>
    </source>
</evidence>
<keyword evidence="2" id="KW-0732">Signal</keyword>
<feature type="region of interest" description="Disordered" evidence="1">
    <location>
        <begin position="253"/>
        <end position="276"/>
    </location>
</feature>
<evidence type="ECO:0008006" key="5">
    <source>
        <dbReference type="Google" id="ProtNLM"/>
    </source>
</evidence>
<accession>A0A1X7APC2</accession>
<protein>
    <recommendedName>
        <fullName evidence="5">DUF3108 domain-containing protein</fullName>
    </recommendedName>
</protein>